<dbReference type="InterPro" id="IPR052966">
    <property type="entry name" value="Beta-lactamase_Reg"/>
</dbReference>
<reference evidence="2" key="1">
    <citation type="submission" date="2023-01" db="EMBL/GenBank/DDBJ databases">
        <title>Complete genome sequence of Planctobacterium marinum strain Dej080120_11.</title>
        <authorList>
            <person name="Ueki S."/>
            <person name="Maruyama F."/>
        </authorList>
    </citation>
    <scope>NUCLEOTIDE SEQUENCE</scope>
    <source>
        <strain evidence="2">Dej080120_11</strain>
    </source>
</reference>
<proteinExistence type="predicted"/>
<dbReference type="KEGG" id="pmaw:MACH26_11380"/>
<keyword evidence="1" id="KW-0812">Transmembrane</keyword>
<evidence type="ECO:0000313" key="2">
    <source>
        <dbReference type="EMBL" id="BDX05617.1"/>
    </source>
</evidence>
<name>A0AA48HL97_9ALTE</name>
<protein>
    <submittedName>
        <fullName evidence="2">Beta-lactamase regulator AmpE</fullName>
    </submittedName>
</protein>
<dbReference type="AlphaFoldDB" id="A0AA48HL97"/>
<feature type="transmembrane region" description="Helical" evidence="1">
    <location>
        <begin position="71"/>
        <end position="91"/>
    </location>
</feature>
<feature type="transmembrane region" description="Helical" evidence="1">
    <location>
        <begin position="137"/>
        <end position="157"/>
    </location>
</feature>
<gene>
    <name evidence="2" type="primary">ampE</name>
    <name evidence="2" type="ORF">MACH26_11380</name>
</gene>
<sequence length="271" mass="30703">MTLISLLLVIALERLTTKSNIWRSETYMLPYLDFLRSKGWLYTTNAWQIYLAVAMPTLVMWWIFLNLESSLLTLVLNLVVLFIAVGCPHIRAKFKGYLQASNRGDFAARDLYAEELKFIPANGISFGQHMVWINFRYYFAIAFWFLILGGTGAVMYLTARLLESQAPDESQRKVAARVMTILDWVPARIAACGFLLVGHFTQGVKSFSSYLFDLTISARDIVTQVAKSSEEVEPDTMDCTEEPCTLLRLAKRNMMLLLAVTAVLTLGGWIN</sequence>
<evidence type="ECO:0000313" key="3">
    <source>
        <dbReference type="Proteomes" id="UP001333710"/>
    </source>
</evidence>
<dbReference type="InterPro" id="IPR031347">
    <property type="entry name" value="AmpE"/>
</dbReference>
<dbReference type="EMBL" id="AP027272">
    <property type="protein sequence ID" value="BDX05617.1"/>
    <property type="molecule type" value="Genomic_DNA"/>
</dbReference>
<accession>A0AA48HL97</accession>
<dbReference type="GO" id="GO:0046677">
    <property type="term" value="P:response to antibiotic"/>
    <property type="evidence" value="ECO:0007669"/>
    <property type="project" value="TreeGrafter"/>
</dbReference>
<keyword evidence="1" id="KW-1133">Transmembrane helix</keyword>
<keyword evidence="1" id="KW-0472">Membrane</keyword>
<dbReference type="Proteomes" id="UP001333710">
    <property type="component" value="Chromosome"/>
</dbReference>
<keyword evidence="3" id="KW-1185">Reference proteome</keyword>
<dbReference type="NCBIfam" id="NF008219">
    <property type="entry name" value="PRK10987.1"/>
    <property type="match status" value="1"/>
</dbReference>
<dbReference type="GO" id="GO:0005886">
    <property type="term" value="C:plasma membrane"/>
    <property type="evidence" value="ECO:0007669"/>
    <property type="project" value="TreeGrafter"/>
</dbReference>
<feature type="transmembrane region" description="Helical" evidence="1">
    <location>
        <begin position="41"/>
        <end position="64"/>
    </location>
</feature>
<dbReference type="PANTHER" id="PTHR38684:SF1">
    <property type="entry name" value="PROTEIN AMPE"/>
    <property type="match status" value="1"/>
</dbReference>
<dbReference type="PANTHER" id="PTHR38684">
    <property type="entry name" value="PROTEIN AMPE"/>
    <property type="match status" value="1"/>
</dbReference>
<organism evidence="2 3">
    <name type="scientific">Planctobacterium marinum</name>
    <dbReference type="NCBI Taxonomy" id="1631968"/>
    <lineage>
        <taxon>Bacteria</taxon>
        <taxon>Pseudomonadati</taxon>
        <taxon>Pseudomonadota</taxon>
        <taxon>Gammaproteobacteria</taxon>
        <taxon>Alteromonadales</taxon>
        <taxon>Alteromonadaceae</taxon>
        <taxon>Planctobacterium</taxon>
    </lineage>
</organism>
<feature type="transmembrane region" description="Helical" evidence="1">
    <location>
        <begin position="254"/>
        <end position="270"/>
    </location>
</feature>
<dbReference type="Pfam" id="PF17113">
    <property type="entry name" value="AmpE"/>
    <property type="match status" value="1"/>
</dbReference>
<evidence type="ECO:0000256" key="1">
    <source>
        <dbReference type="SAM" id="Phobius"/>
    </source>
</evidence>